<evidence type="ECO:0000313" key="2">
    <source>
        <dbReference type="Proteomes" id="UP000686327"/>
    </source>
</evidence>
<keyword evidence="2" id="KW-1185">Reference proteome</keyword>
<evidence type="ECO:0000313" key="1">
    <source>
        <dbReference type="EMBL" id="MBU4681017.1"/>
    </source>
</evidence>
<dbReference type="GO" id="GO:0003677">
    <property type="term" value="F:DNA binding"/>
    <property type="evidence" value="ECO:0007669"/>
    <property type="project" value="UniProtKB-KW"/>
</dbReference>
<sequence>MSNHIDYQIEKYSFIEIEETPRIVRQWAEVRDEYQKEPTDSEQRLRLALLNVDYVTSFELPFRLLILRAPQLIDKLRDELQLSQKSVLVNGNKRGQVYSIKADLSAVPDTFRYRFSNRIRRTEAGGASAAAYQQVALQVKNPRGRLKLALESGLEVTALDGLFWLGQQRIAADVSVLRQSGMPISTLEREVFDSLTGTARAIPAYRLEGGAPETSG</sequence>
<dbReference type="RefSeq" id="WP_216374597.1">
    <property type="nucleotide sequence ID" value="NZ_JAGRYT010000007.1"/>
</dbReference>
<reference evidence="2" key="1">
    <citation type="submission" date="2023-07" db="EMBL/GenBank/DDBJ databases">
        <title>Cedecea davisae an AmpC producer and its therapeutic implications.</title>
        <authorList>
            <person name="Notter J."/>
        </authorList>
    </citation>
    <scope>NUCLEOTIDE SEQUENCE [LARGE SCALE GENOMIC DNA]</scope>
    <source>
        <strain evidence="2">1</strain>
    </source>
</reference>
<protein>
    <submittedName>
        <fullName evidence="1">DNA-binding protein</fullName>
    </submittedName>
</protein>
<name>A0ABS6DCW4_9ENTR</name>
<organism evidence="1 2">
    <name type="scientific">Cedecea davisae</name>
    <dbReference type="NCBI Taxonomy" id="158484"/>
    <lineage>
        <taxon>Bacteria</taxon>
        <taxon>Pseudomonadati</taxon>
        <taxon>Pseudomonadota</taxon>
        <taxon>Gammaproteobacteria</taxon>
        <taxon>Enterobacterales</taxon>
        <taxon>Enterobacteriaceae</taxon>
        <taxon>Cedecea</taxon>
    </lineage>
</organism>
<comment type="caution">
    <text evidence="1">The sequence shown here is derived from an EMBL/GenBank/DDBJ whole genome shotgun (WGS) entry which is preliminary data.</text>
</comment>
<accession>A0ABS6DCW4</accession>
<dbReference type="EMBL" id="JAGRYU010000005">
    <property type="protein sequence ID" value="MBU4681017.1"/>
    <property type="molecule type" value="Genomic_DNA"/>
</dbReference>
<proteinExistence type="predicted"/>
<gene>
    <name evidence="1" type="ORF">KC222_03200</name>
</gene>
<dbReference type="Proteomes" id="UP000686327">
    <property type="component" value="Unassembled WGS sequence"/>
</dbReference>
<keyword evidence="1" id="KW-0238">DNA-binding</keyword>